<comment type="caution">
    <text evidence="1">The sequence shown here is derived from an EMBL/GenBank/DDBJ whole genome shotgun (WGS) entry which is preliminary data.</text>
</comment>
<organism evidence="1 2">
    <name type="scientific">Anisodus acutangulus</name>
    <dbReference type="NCBI Taxonomy" id="402998"/>
    <lineage>
        <taxon>Eukaryota</taxon>
        <taxon>Viridiplantae</taxon>
        <taxon>Streptophyta</taxon>
        <taxon>Embryophyta</taxon>
        <taxon>Tracheophyta</taxon>
        <taxon>Spermatophyta</taxon>
        <taxon>Magnoliopsida</taxon>
        <taxon>eudicotyledons</taxon>
        <taxon>Gunneridae</taxon>
        <taxon>Pentapetalae</taxon>
        <taxon>asterids</taxon>
        <taxon>lamiids</taxon>
        <taxon>Solanales</taxon>
        <taxon>Solanaceae</taxon>
        <taxon>Solanoideae</taxon>
        <taxon>Hyoscyameae</taxon>
        <taxon>Anisodus</taxon>
    </lineage>
</organism>
<dbReference type="Proteomes" id="UP001152561">
    <property type="component" value="Unassembled WGS sequence"/>
</dbReference>
<keyword evidence="2" id="KW-1185">Reference proteome</keyword>
<name>A0A9Q1MYD5_9SOLA</name>
<dbReference type="InterPro" id="IPR036915">
    <property type="entry name" value="Cyclin-like_sf"/>
</dbReference>
<dbReference type="OrthoDB" id="511529at2759"/>
<dbReference type="InterPro" id="IPR053340">
    <property type="entry name" value="PTF2"/>
</dbReference>
<dbReference type="PANTHER" id="PTHR48428:SF1">
    <property type="entry name" value="PLANT-SPECIFIC TFIIB-RELATED PROTEIN PTF2"/>
    <property type="match status" value="1"/>
</dbReference>
<reference evidence="2" key="1">
    <citation type="journal article" date="2023" name="Proc. Natl. Acad. Sci. U.S.A.">
        <title>Genomic and structural basis for evolution of tropane alkaloid biosynthesis.</title>
        <authorList>
            <person name="Wanga Y.-J."/>
            <person name="Taina T."/>
            <person name="Yua J.-Y."/>
            <person name="Lia J."/>
            <person name="Xua B."/>
            <person name="Chenc J."/>
            <person name="D'Auriad J.C."/>
            <person name="Huanga J.-P."/>
            <person name="Huanga S.-X."/>
        </authorList>
    </citation>
    <scope>NUCLEOTIDE SEQUENCE [LARGE SCALE GENOMIC DNA]</scope>
    <source>
        <strain evidence="2">cv. KIB-2019</strain>
    </source>
</reference>
<gene>
    <name evidence="1" type="ORF">K7X08_032560</name>
</gene>
<evidence type="ECO:0000313" key="1">
    <source>
        <dbReference type="EMBL" id="KAJ8568863.1"/>
    </source>
</evidence>
<evidence type="ECO:0000313" key="2">
    <source>
        <dbReference type="Proteomes" id="UP001152561"/>
    </source>
</evidence>
<dbReference type="AlphaFoldDB" id="A0A9Q1MYD5"/>
<accession>A0A9Q1MYD5</accession>
<dbReference type="SUPFAM" id="SSF47954">
    <property type="entry name" value="Cyclin-like"/>
    <property type="match status" value="1"/>
</dbReference>
<dbReference type="EMBL" id="JAJAGQ010000003">
    <property type="protein sequence ID" value="KAJ8568863.1"/>
    <property type="molecule type" value="Genomic_DNA"/>
</dbReference>
<proteinExistence type="predicted"/>
<sequence length="319" mass="37130">MVRDMGQRPLPVVSAVLVFVAELNGIDVKIEDVASELQVAVVTCKLRYEELLEKLVKVARALPWGEDVTVKNIMKHTSFVVQYMELMSMLMSLKNDKRKSFEDVGFDLDYLIDDCLSNENDYALDVIDAENESHYFRASSLSNESTNRFQISRECLAMVYSKIKNDMYEHESTDSRNNNIRRRKRRNGIISYTDWWKGESEMSKKLLVKEIVEKDVGLSAMPPSFDRGCLAYERRKEKIKAAEFRIHKTMYPSDAGSIDKIKLGSVEHVNAGKKRRRKMKVDVDWENFIIENILLHQMEEVEIEKGYYKALLDLHVFNY</sequence>
<protein>
    <submittedName>
        <fullName evidence="1">Uncharacterized protein</fullName>
    </submittedName>
</protein>
<dbReference type="PANTHER" id="PTHR48428">
    <property type="entry name" value="PLANT-SPECIFIC TFIIB-RELATED PROTEIN PTF2"/>
    <property type="match status" value="1"/>
</dbReference>